<dbReference type="Proteomes" id="UP000078046">
    <property type="component" value="Unassembled WGS sequence"/>
</dbReference>
<protein>
    <submittedName>
        <fullName evidence="1">Uncharacterized protein</fullName>
    </submittedName>
</protein>
<accession>A0A177AP77</accession>
<name>A0A177AP77_9BILA</name>
<comment type="caution">
    <text evidence="1">The sequence shown here is derived from an EMBL/GenBank/DDBJ whole genome shotgun (WGS) entry which is preliminary data.</text>
</comment>
<gene>
    <name evidence="1" type="ORF">A3Q56_08479</name>
</gene>
<dbReference type="EMBL" id="LWCA01002527">
    <property type="protein sequence ID" value="OAF63815.1"/>
    <property type="molecule type" value="Genomic_DNA"/>
</dbReference>
<organism evidence="1 2">
    <name type="scientific">Intoshia linei</name>
    <dbReference type="NCBI Taxonomy" id="1819745"/>
    <lineage>
        <taxon>Eukaryota</taxon>
        <taxon>Metazoa</taxon>
        <taxon>Spiralia</taxon>
        <taxon>Lophotrochozoa</taxon>
        <taxon>Mesozoa</taxon>
        <taxon>Orthonectida</taxon>
        <taxon>Rhopaluridae</taxon>
        <taxon>Intoshia</taxon>
    </lineage>
</organism>
<sequence>MTRKVQKSDSYDHDNYEPIIRVKSKDNMIYKERNERLRKIKKPIKFKDYVLNIRHEKFKDNHIDLKLLKLIHLADTHFRENFVFNQIMEI</sequence>
<evidence type="ECO:0000313" key="1">
    <source>
        <dbReference type="EMBL" id="OAF63815.1"/>
    </source>
</evidence>
<keyword evidence="2" id="KW-1185">Reference proteome</keyword>
<reference evidence="1 2" key="1">
    <citation type="submission" date="2016-04" db="EMBL/GenBank/DDBJ databases">
        <title>The genome of Intoshia linei affirms orthonectids as highly simplified spiralians.</title>
        <authorList>
            <person name="Mikhailov K.V."/>
            <person name="Slusarev G.S."/>
            <person name="Nikitin M.A."/>
            <person name="Logacheva M.D."/>
            <person name="Penin A."/>
            <person name="Aleoshin V."/>
            <person name="Panchin Y.V."/>
        </authorList>
    </citation>
    <scope>NUCLEOTIDE SEQUENCE [LARGE SCALE GENOMIC DNA]</scope>
    <source>
        <strain evidence="1">Intl2013</strain>
        <tissue evidence="1">Whole animal</tissue>
    </source>
</reference>
<proteinExistence type="predicted"/>
<dbReference type="AlphaFoldDB" id="A0A177AP77"/>
<evidence type="ECO:0000313" key="2">
    <source>
        <dbReference type="Proteomes" id="UP000078046"/>
    </source>
</evidence>